<dbReference type="SUPFAM" id="SSF53098">
    <property type="entry name" value="Ribonuclease H-like"/>
    <property type="match status" value="1"/>
</dbReference>
<dbReference type="PANTHER" id="PTHR22891">
    <property type="entry name" value="EUKARYOTIC TRANSLATION INITIATION FACTOR 2C"/>
    <property type="match status" value="1"/>
</dbReference>
<dbReference type="PROSITE" id="PS50822">
    <property type="entry name" value="PIWI"/>
    <property type="match status" value="1"/>
</dbReference>
<keyword evidence="3" id="KW-1185">Reference proteome</keyword>
<evidence type="ECO:0000313" key="3">
    <source>
        <dbReference type="Proteomes" id="UP001187682"/>
    </source>
</evidence>
<comment type="caution">
    <text evidence="2">The sequence shown here is derived from an EMBL/GenBank/DDBJ whole genome shotgun (WGS) entry which is preliminary data.</text>
</comment>
<evidence type="ECO:0000259" key="1">
    <source>
        <dbReference type="PROSITE" id="PS50822"/>
    </source>
</evidence>
<dbReference type="InterPro" id="IPR012337">
    <property type="entry name" value="RNaseH-like_sf"/>
</dbReference>
<sequence length="246" mass="26854">MLHRFKTSANFKITPMGSTKSYACGELGCETVRYDHFFKAPAALNFTSVMFQPPARTGTLDPPVDQKAGLPRITIIVVGKRHHTRFYPTTTEDADRGSNAPAGTVVDRGITEASTSDFFLQPHTAIQGTARPAHYIVILDEIFRHRYKKGVPLPPGHRNISDVVESLCQALCYTYGRATKAVSICAPVYYADILCERGRLYLKDEFDATPEPSTAGSVAGGAGQGRVIGSGAVEAHPKLRNSMFYI</sequence>
<protein>
    <recommendedName>
        <fullName evidence="1">Piwi domain-containing protein</fullName>
    </recommendedName>
</protein>
<evidence type="ECO:0000313" key="2">
    <source>
        <dbReference type="EMBL" id="SPO04369.1"/>
    </source>
</evidence>
<reference evidence="2" key="1">
    <citation type="submission" date="2018-03" db="EMBL/GenBank/DDBJ databases">
        <authorList>
            <person name="Guldener U."/>
        </authorList>
    </citation>
    <scope>NUCLEOTIDE SEQUENCE</scope>
</reference>
<accession>A0AAE8N2M1</accession>
<name>A0AAE8N2M1_9PEZI</name>
<gene>
    <name evidence="2" type="ORF">DNG_07054</name>
</gene>
<dbReference type="GO" id="GO:0003676">
    <property type="term" value="F:nucleic acid binding"/>
    <property type="evidence" value="ECO:0007669"/>
    <property type="project" value="InterPro"/>
</dbReference>
<dbReference type="AlphaFoldDB" id="A0AAE8N2M1"/>
<proteinExistence type="predicted"/>
<dbReference type="Proteomes" id="UP001187682">
    <property type="component" value="Unassembled WGS sequence"/>
</dbReference>
<dbReference type="InterPro" id="IPR003165">
    <property type="entry name" value="Piwi"/>
</dbReference>
<feature type="domain" description="Piwi" evidence="1">
    <location>
        <begin position="71"/>
        <end position="203"/>
    </location>
</feature>
<dbReference type="EMBL" id="ONZQ02000010">
    <property type="protein sequence ID" value="SPO04369.1"/>
    <property type="molecule type" value="Genomic_DNA"/>
</dbReference>
<dbReference type="InterPro" id="IPR036397">
    <property type="entry name" value="RNaseH_sf"/>
</dbReference>
<dbReference type="Gene3D" id="3.30.420.10">
    <property type="entry name" value="Ribonuclease H-like superfamily/Ribonuclease H"/>
    <property type="match status" value="1"/>
</dbReference>
<dbReference type="SMART" id="SM00950">
    <property type="entry name" value="Piwi"/>
    <property type="match status" value="1"/>
</dbReference>
<dbReference type="Pfam" id="PF02171">
    <property type="entry name" value="Piwi"/>
    <property type="match status" value="1"/>
</dbReference>
<organism evidence="2 3">
    <name type="scientific">Cephalotrichum gorgonifer</name>
    <dbReference type="NCBI Taxonomy" id="2041049"/>
    <lineage>
        <taxon>Eukaryota</taxon>
        <taxon>Fungi</taxon>
        <taxon>Dikarya</taxon>
        <taxon>Ascomycota</taxon>
        <taxon>Pezizomycotina</taxon>
        <taxon>Sordariomycetes</taxon>
        <taxon>Hypocreomycetidae</taxon>
        <taxon>Microascales</taxon>
        <taxon>Microascaceae</taxon>
        <taxon>Cephalotrichum</taxon>
    </lineage>
</organism>